<dbReference type="PANTHER" id="PTHR25465:SF5">
    <property type="entry name" value="E3 UBIQUITIN_ISG15 LIGASE TRIM25-RELATED"/>
    <property type="match status" value="1"/>
</dbReference>
<dbReference type="InterPro" id="IPR051051">
    <property type="entry name" value="E3_ubiq-ligase_TRIM/RNF"/>
</dbReference>
<protein>
    <recommendedName>
        <fullName evidence="5">Pyrin domain-containing protein</fullName>
    </recommendedName>
</protein>
<dbReference type="AlphaFoldDB" id="A0AAD8YQ72"/>
<dbReference type="PANTHER" id="PTHR25465">
    <property type="entry name" value="B-BOX DOMAIN CONTAINING"/>
    <property type="match status" value="1"/>
</dbReference>
<feature type="coiled-coil region" evidence="4">
    <location>
        <begin position="180"/>
        <end position="214"/>
    </location>
</feature>
<dbReference type="Pfam" id="PF25600">
    <property type="entry name" value="TRIM_CC"/>
    <property type="match status" value="1"/>
</dbReference>
<keyword evidence="3" id="KW-0862">Zinc</keyword>
<keyword evidence="7" id="KW-1185">Reference proteome</keyword>
<dbReference type="PROSITE" id="PS50824">
    <property type="entry name" value="DAPIN"/>
    <property type="match status" value="1"/>
</dbReference>
<evidence type="ECO:0000256" key="1">
    <source>
        <dbReference type="ARBA" id="ARBA00022723"/>
    </source>
</evidence>
<dbReference type="InterPro" id="IPR004020">
    <property type="entry name" value="DAPIN"/>
</dbReference>
<dbReference type="GO" id="GO:0008270">
    <property type="term" value="F:zinc ion binding"/>
    <property type="evidence" value="ECO:0007669"/>
    <property type="project" value="UniProtKB-KW"/>
</dbReference>
<keyword evidence="1" id="KW-0479">Metal-binding</keyword>
<dbReference type="InterPro" id="IPR058030">
    <property type="entry name" value="TRIM8/14/16/25/29/45/65_CC"/>
</dbReference>
<name>A0AAD8YQ72_9TELE</name>
<gene>
    <name evidence="6" type="ORF">P4O66_003492</name>
</gene>
<evidence type="ECO:0000256" key="4">
    <source>
        <dbReference type="SAM" id="Coils"/>
    </source>
</evidence>
<dbReference type="Proteomes" id="UP001239994">
    <property type="component" value="Unassembled WGS sequence"/>
</dbReference>
<dbReference type="EMBL" id="JAROKS010000026">
    <property type="protein sequence ID" value="KAK1784822.1"/>
    <property type="molecule type" value="Genomic_DNA"/>
</dbReference>
<accession>A0AAD8YQ72</accession>
<keyword evidence="4" id="KW-0175">Coiled coil</keyword>
<dbReference type="InterPro" id="IPR011029">
    <property type="entry name" value="DEATH-like_dom_sf"/>
</dbReference>
<feature type="coiled-coil region" evidence="4">
    <location>
        <begin position="122"/>
        <end position="156"/>
    </location>
</feature>
<proteinExistence type="predicted"/>
<evidence type="ECO:0000256" key="3">
    <source>
        <dbReference type="ARBA" id="ARBA00022833"/>
    </source>
</evidence>
<evidence type="ECO:0000259" key="5">
    <source>
        <dbReference type="PROSITE" id="PS50824"/>
    </source>
</evidence>
<evidence type="ECO:0000313" key="6">
    <source>
        <dbReference type="EMBL" id="KAK1784822.1"/>
    </source>
</evidence>
<dbReference type="CDD" id="cd08321">
    <property type="entry name" value="Pyrin_ASC-like"/>
    <property type="match status" value="1"/>
</dbReference>
<keyword evidence="2" id="KW-0863">Zinc-finger</keyword>
<feature type="domain" description="Pyrin" evidence="5">
    <location>
        <begin position="1"/>
        <end position="89"/>
    </location>
</feature>
<comment type="caution">
    <text evidence="6">The sequence shown here is derived from an EMBL/GenBank/DDBJ whole genome shotgun (WGS) entry which is preliminary data.</text>
</comment>
<sequence>MSNIPEQLLDFLEELVTTELKKFQWYLTNSVEDDKRIPKSQLENADRHDTVDKMVQKYGTFGAVNMTEVILKKMGNNQLAEKLRTSTRGSSPATSVKENIGYDTVAAAEKRIQKQSALKEVQRKWQQTIQEKEKKVQELKQAVDTLKRSAQAAVEDSEKIFNELIRSIKKKCCEVKELIRDREKIELSRAKGLLDQLEQEIADLKRRNPELEQLYHTEDHIHFLQKFQSLLVSSGSEDSTSIPVHQHLLFDGVKKSLSDLKERLEEFCMEEFNKIPPHVL</sequence>
<organism evidence="6 7">
    <name type="scientific">Electrophorus voltai</name>
    <dbReference type="NCBI Taxonomy" id="2609070"/>
    <lineage>
        <taxon>Eukaryota</taxon>
        <taxon>Metazoa</taxon>
        <taxon>Chordata</taxon>
        <taxon>Craniata</taxon>
        <taxon>Vertebrata</taxon>
        <taxon>Euteleostomi</taxon>
        <taxon>Actinopterygii</taxon>
        <taxon>Neopterygii</taxon>
        <taxon>Teleostei</taxon>
        <taxon>Ostariophysi</taxon>
        <taxon>Gymnotiformes</taxon>
        <taxon>Gymnotoidei</taxon>
        <taxon>Gymnotidae</taxon>
        <taxon>Electrophorus</taxon>
    </lineage>
</organism>
<evidence type="ECO:0000256" key="2">
    <source>
        <dbReference type="ARBA" id="ARBA00022771"/>
    </source>
</evidence>
<dbReference type="SUPFAM" id="SSF47986">
    <property type="entry name" value="DEATH domain"/>
    <property type="match status" value="1"/>
</dbReference>
<dbReference type="Gene3D" id="1.10.533.10">
    <property type="entry name" value="Death Domain, Fas"/>
    <property type="match status" value="1"/>
</dbReference>
<dbReference type="Pfam" id="PF02758">
    <property type="entry name" value="PYRIN"/>
    <property type="match status" value="1"/>
</dbReference>
<dbReference type="SMART" id="SM01289">
    <property type="entry name" value="PYRIN"/>
    <property type="match status" value="1"/>
</dbReference>
<reference evidence="6" key="1">
    <citation type="submission" date="2023-03" db="EMBL/GenBank/DDBJ databases">
        <title>Electrophorus voltai genome.</title>
        <authorList>
            <person name="Bian C."/>
        </authorList>
    </citation>
    <scope>NUCLEOTIDE SEQUENCE</scope>
    <source>
        <strain evidence="6">CB-2022</strain>
        <tissue evidence="6">Muscle</tissue>
    </source>
</reference>
<evidence type="ECO:0000313" key="7">
    <source>
        <dbReference type="Proteomes" id="UP001239994"/>
    </source>
</evidence>